<dbReference type="PANTHER" id="PTHR46382">
    <property type="entry name" value="PHOSPHATIDATE CYTIDYLYLTRANSFERASE"/>
    <property type="match status" value="1"/>
</dbReference>
<keyword evidence="12 25" id="KW-0548">Nucleotidyltransferase</keyword>
<dbReference type="EMBL" id="BIFT01000001">
    <property type="protein sequence ID" value="GCE25407.1"/>
    <property type="molecule type" value="Genomic_DNA"/>
</dbReference>
<evidence type="ECO:0000256" key="12">
    <source>
        <dbReference type="ARBA" id="ARBA00022695"/>
    </source>
</evidence>
<comment type="pathway">
    <text evidence="3">Phospholipid metabolism; CDP-diacylglycerol biosynthesis; CDP-diacylglycerol from sn-glycerol 3-phosphate: step 3/3.</text>
</comment>
<evidence type="ECO:0000256" key="2">
    <source>
        <dbReference type="ARBA" id="ARBA00004651"/>
    </source>
</evidence>
<evidence type="ECO:0000256" key="16">
    <source>
        <dbReference type="ARBA" id="ARBA00023209"/>
    </source>
</evidence>
<feature type="transmembrane region" description="Helical" evidence="24">
    <location>
        <begin position="236"/>
        <end position="256"/>
    </location>
</feature>
<name>A0A402B269_9CHLR</name>
<feature type="transmembrane region" description="Helical" evidence="24">
    <location>
        <begin position="76"/>
        <end position="93"/>
    </location>
</feature>
<keyword evidence="11 24" id="KW-0812">Transmembrane</keyword>
<dbReference type="GO" id="GO:0004605">
    <property type="term" value="F:phosphatidate cytidylyltransferase activity"/>
    <property type="evidence" value="ECO:0007669"/>
    <property type="project" value="UniProtKB-EC"/>
</dbReference>
<comment type="catalytic activity">
    <reaction evidence="1">
        <text>a 1,2-diacyl-sn-glycero-3-phosphate + CTP + H(+) = a CDP-1,2-diacyl-sn-glycerol + diphosphate</text>
        <dbReference type="Rhea" id="RHEA:16229"/>
        <dbReference type="ChEBI" id="CHEBI:15378"/>
        <dbReference type="ChEBI" id="CHEBI:33019"/>
        <dbReference type="ChEBI" id="CHEBI:37563"/>
        <dbReference type="ChEBI" id="CHEBI:58332"/>
        <dbReference type="ChEBI" id="CHEBI:58608"/>
        <dbReference type="EC" id="2.7.7.41"/>
    </reaction>
</comment>
<dbReference type="Proteomes" id="UP000287171">
    <property type="component" value="Unassembled WGS sequence"/>
</dbReference>
<evidence type="ECO:0000256" key="23">
    <source>
        <dbReference type="ARBA" id="ARBA00033406"/>
    </source>
</evidence>
<feature type="transmembrane region" description="Helical" evidence="24">
    <location>
        <begin position="283"/>
        <end position="300"/>
    </location>
</feature>
<evidence type="ECO:0000313" key="26">
    <source>
        <dbReference type="Proteomes" id="UP000287171"/>
    </source>
</evidence>
<evidence type="ECO:0000256" key="20">
    <source>
        <dbReference type="ARBA" id="ARBA00032253"/>
    </source>
</evidence>
<dbReference type="OrthoDB" id="9799199at2"/>
<feature type="transmembrane region" description="Helical" evidence="24">
    <location>
        <begin position="130"/>
        <end position="152"/>
    </location>
</feature>
<keyword evidence="9" id="KW-0444">Lipid biosynthesis</keyword>
<proteinExistence type="inferred from homology"/>
<dbReference type="Pfam" id="PF01148">
    <property type="entry name" value="CTP_transf_1"/>
    <property type="match status" value="1"/>
</dbReference>
<dbReference type="EC" id="2.7.7.41" evidence="6"/>
<dbReference type="GO" id="GO:0005886">
    <property type="term" value="C:plasma membrane"/>
    <property type="evidence" value="ECO:0007669"/>
    <property type="project" value="UniProtKB-SubCell"/>
</dbReference>
<dbReference type="PANTHER" id="PTHR46382:SF1">
    <property type="entry name" value="PHOSPHATIDATE CYTIDYLYLTRANSFERASE"/>
    <property type="match status" value="1"/>
</dbReference>
<comment type="subcellular location">
    <subcellularLocation>
        <location evidence="2">Cell membrane</location>
        <topology evidence="2">Multi-pass membrane protein</topology>
    </subcellularLocation>
</comment>
<evidence type="ECO:0000256" key="21">
    <source>
        <dbReference type="ARBA" id="ARBA00032396"/>
    </source>
</evidence>
<evidence type="ECO:0000256" key="18">
    <source>
        <dbReference type="ARBA" id="ARBA00029893"/>
    </source>
</evidence>
<dbReference type="RefSeq" id="WP_126625996.1">
    <property type="nucleotide sequence ID" value="NZ_BIFT01000001.1"/>
</dbReference>
<evidence type="ECO:0000256" key="13">
    <source>
        <dbReference type="ARBA" id="ARBA00022989"/>
    </source>
</evidence>
<accession>A0A402B269</accession>
<keyword evidence="10 25" id="KW-0808">Transferase</keyword>
<comment type="pathway">
    <text evidence="4">Lipid metabolism.</text>
</comment>
<evidence type="ECO:0000256" key="14">
    <source>
        <dbReference type="ARBA" id="ARBA00023098"/>
    </source>
</evidence>
<keyword evidence="17" id="KW-1208">Phospholipid metabolism</keyword>
<evidence type="ECO:0000256" key="11">
    <source>
        <dbReference type="ARBA" id="ARBA00022692"/>
    </source>
</evidence>
<evidence type="ECO:0000256" key="17">
    <source>
        <dbReference type="ARBA" id="ARBA00023264"/>
    </source>
</evidence>
<feature type="transmembrane region" description="Helical" evidence="24">
    <location>
        <begin position="37"/>
        <end position="64"/>
    </location>
</feature>
<evidence type="ECO:0000256" key="8">
    <source>
        <dbReference type="ARBA" id="ARBA00022475"/>
    </source>
</evidence>
<keyword evidence="26" id="KW-1185">Reference proteome</keyword>
<evidence type="ECO:0000313" key="25">
    <source>
        <dbReference type="EMBL" id="GCE25407.1"/>
    </source>
</evidence>
<evidence type="ECO:0000256" key="22">
    <source>
        <dbReference type="ARBA" id="ARBA00032743"/>
    </source>
</evidence>
<evidence type="ECO:0000256" key="5">
    <source>
        <dbReference type="ARBA" id="ARBA00010185"/>
    </source>
</evidence>
<evidence type="ECO:0000256" key="10">
    <source>
        <dbReference type="ARBA" id="ARBA00022679"/>
    </source>
</evidence>
<sequence length="301" mass="33269">MQGTSKQHSKEGSIEPEQKGNASVGQRWLTAGVAMPIVLLFVWFGGWWAFVACLLVTVLGTLELHTMLFKAGYRPLVWISYGLSLLFLGSAMFPAQRILILQVGIGASLVISFCWLFMRKQLEGTMVDWALTLAVPVYLGWSMSYFLLLRGYEVSNLHLMTGYWVTLPRGVWWLLGTLLGVWGFDGAAFFAGRYFGRHKLAPHISPAKTWEGVAGGLLLSVIACLLLTVVPLGVPWYLAILLGLLVGISATLGDLAESLIKRQMHVKDSGQIMPGHGGMLDRIDSLLFAVFIVYVFSLFFH</sequence>
<keyword evidence="13 24" id="KW-1133">Transmembrane helix</keyword>
<evidence type="ECO:0000256" key="1">
    <source>
        <dbReference type="ARBA" id="ARBA00001698"/>
    </source>
</evidence>
<evidence type="ECO:0000256" key="9">
    <source>
        <dbReference type="ARBA" id="ARBA00022516"/>
    </source>
</evidence>
<dbReference type="GO" id="GO:0016024">
    <property type="term" value="P:CDP-diacylglycerol biosynthetic process"/>
    <property type="evidence" value="ECO:0007669"/>
    <property type="project" value="TreeGrafter"/>
</dbReference>
<reference evidence="26" key="1">
    <citation type="submission" date="2018-12" db="EMBL/GenBank/DDBJ databases">
        <title>Tengunoibacter tsumagoiensis gen. nov., sp. nov., Dictyobacter kobayashii sp. nov., D. alpinus sp. nov., and D. joshuensis sp. nov. and description of Dictyobacteraceae fam. nov. within the order Ktedonobacterales isolated from Tengu-no-mugimeshi.</title>
        <authorList>
            <person name="Wang C.M."/>
            <person name="Zheng Y."/>
            <person name="Sakai Y."/>
            <person name="Toyoda A."/>
            <person name="Minakuchi Y."/>
            <person name="Abe K."/>
            <person name="Yokota A."/>
            <person name="Yabe S."/>
        </authorList>
    </citation>
    <scope>NUCLEOTIDE SEQUENCE [LARGE SCALE GENOMIC DNA]</scope>
    <source>
        <strain evidence="26">Uno16</strain>
    </source>
</reference>
<gene>
    <name evidence="25" type="ORF">KDA_08910</name>
</gene>
<keyword evidence="15 24" id="KW-0472">Membrane</keyword>
<evidence type="ECO:0000256" key="24">
    <source>
        <dbReference type="SAM" id="Phobius"/>
    </source>
</evidence>
<protein>
    <recommendedName>
        <fullName evidence="7">Phosphatidate cytidylyltransferase</fullName>
        <ecNumber evidence="6">2.7.7.41</ecNumber>
    </recommendedName>
    <alternativeName>
        <fullName evidence="20">CDP-DAG synthase</fullName>
    </alternativeName>
    <alternativeName>
        <fullName evidence="22">CDP-DG synthase</fullName>
    </alternativeName>
    <alternativeName>
        <fullName evidence="18">CDP-diacylglycerol synthase</fullName>
    </alternativeName>
    <alternativeName>
        <fullName evidence="21">CDP-diglyceride pyrophosphorylase</fullName>
    </alternativeName>
    <alternativeName>
        <fullName evidence="23">CDP-diglyceride synthase</fullName>
    </alternativeName>
    <alternativeName>
        <fullName evidence="19">CTP:phosphatidate cytidylyltransferase</fullName>
    </alternativeName>
</protein>
<keyword evidence="8" id="KW-1003">Cell membrane</keyword>
<feature type="transmembrane region" description="Helical" evidence="24">
    <location>
        <begin position="99"/>
        <end position="118"/>
    </location>
</feature>
<evidence type="ECO:0000256" key="7">
    <source>
        <dbReference type="ARBA" id="ARBA00019373"/>
    </source>
</evidence>
<keyword evidence="14" id="KW-0443">Lipid metabolism</keyword>
<feature type="transmembrane region" description="Helical" evidence="24">
    <location>
        <begin position="212"/>
        <end position="230"/>
    </location>
</feature>
<evidence type="ECO:0000256" key="6">
    <source>
        <dbReference type="ARBA" id="ARBA00012487"/>
    </source>
</evidence>
<evidence type="ECO:0000256" key="3">
    <source>
        <dbReference type="ARBA" id="ARBA00005119"/>
    </source>
</evidence>
<keyword evidence="16" id="KW-0594">Phospholipid biosynthesis</keyword>
<evidence type="ECO:0000256" key="19">
    <source>
        <dbReference type="ARBA" id="ARBA00031825"/>
    </source>
</evidence>
<comment type="similarity">
    <text evidence="5">Belongs to the CDS family.</text>
</comment>
<evidence type="ECO:0000256" key="15">
    <source>
        <dbReference type="ARBA" id="ARBA00023136"/>
    </source>
</evidence>
<organism evidence="25 26">
    <name type="scientific">Dictyobacter alpinus</name>
    <dbReference type="NCBI Taxonomy" id="2014873"/>
    <lineage>
        <taxon>Bacteria</taxon>
        <taxon>Bacillati</taxon>
        <taxon>Chloroflexota</taxon>
        <taxon>Ktedonobacteria</taxon>
        <taxon>Ktedonobacterales</taxon>
        <taxon>Dictyobacteraceae</taxon>
        <taxon>Dictyobacter</taxon>
    </lineage>
</organism>
<comment type="caution">
    <text evidence="25">The sequence shown here is derived from an EMBL/GenBank/DDBJ whole genome shotgun (WGS) entry which is preliminary data.</text>
</comment>
<dbReference type="AlphaFoldDB" id="A0A402B269"/>
<feature type="transmembrane region" description="Helical" evidence="24">
    <location>
        <begin position="172"/>
        <end position="191"/>
    </location>
</feature>
<evidence type="ECO:0000256" key="4">
    <source>
        <dbReference type="ARBA" id="ARBA00005189"/>
    </source>
</evidence>